<dbReference type="SUPFAM" id="SSF53098">
    <property type="entry name" value="Ribonuclease H-like"/>
    <property type="match status" value="1"/>
</dbReference>
<dbReference type="RefSeq" id="XP_011403298.1">
    <property type="nucleotide sequence ID" value="XM_011404996.1"/>
</dbReference>
<name>A0AAN0IKR7_AMPQE</name>
<protein>
    <recommendedName>
        <fullName evidence="2">HAT C-terminal dimerisation domain-containing protein</fullName>
    </recommendedName>
</protein>
<dbReference type="GO" id="GO:0046983">
    <property type="term" value="F:protein dimerization activity"/>
    <property type="evidence" value="ECO:0007669"/>
    <property type="project" value="InterPro"/>
</dbReference>
<feature type="domain" description="HAT C-terminal dimerisation" evidence="2">
    <location>
        <begin position="193"/>
        <end position="257"/>
    </location>
</feature>
<sequence length="327" mass="36429">MIARVVEQQQPLFAALLDVKWADLFPSDDEFITMDVYLDVTKPLVTIKEAISAQKWVTISKLRPLLHKLLKSHLIKISSDTSLAKKMKSEMNNNFRSQYTDNLLLLLSKAAFLDPRLKNHPFLSPIEVNELHDLISQEAGQIAESNHSAVDEIDIDTDSAAVMPPSTKKAKGKWELFELLSDQKSVAEVAMCLSEPDVTKNPLLWWKLNSFGYPMLSTLAKKYLAKPATSVPSVRAFSAAGHIVNMKRACLQPASVNIAERERKENERIERDSEEEAQHLDEEKAKTKKKGRGQQHLKAVSADIAKPFPGHAGTSGPESAIATHLTT</sequence>
<dbReference type="Proteomes" id="UP000007879">
    <property type="component" value="Unassembled WGS sequence"/>
</dbReference>
<dbReference type="EnsemblMetazoa" id="XM_011404996.1">
    <property type="protein sequence ID" value="XP_011403298.1"/>
    <property type="gene ID" value="LOC105312391"/>
</dbReference>
<reference evidence="4" key="1">
    <citation type="journal article" date="2010" name="Nature">
        <title>The Amphimedon queenslandica genome and the evolution of animal complexity.</title>
        <authorList>
            <person name="Srivastava M."/>
            <person name="Simakov O."/>
            <person name="Chapman J."/>
            <person name="Fahey B."/>
            <person name="Gauthier M.E."/>
            <person name="Mitros T."/>
            <person name="Richards G.S."/>
            <person name="Conaco C."/>
            <person name="Dacre M."/>
            <person name="Hellsten U."/>
            <person name="Larroux C."/>
            <person name="Putnam N.H."/>
            <person name="Stanke M."/>
            <person name="Adamska M."/>
            <person name="Darling A."/>
            <person name="Degnan S.M."/>
            <person name="Oakley T.H."/>
            <person name="Plachetzki D.C."/>
            <person name="Zhai Y."/>
            <person name="Adamski M."/>
            <person name="Calcino A."/>
            <person name="Cummins S.F."/>
            <person name="Goodstein D.M."/>
            <person name="Harris C."/>
            <person name="Jackson D.J."/>
            <person name="Leys S.P."/>
            <person name="Shu S."/>
            <person name="Woodcroft B.J."/>
            <person name="Vervoort M."/>
            <person name="Kosik K.S."/>
            <person name="Manning G."/>
            <person name="Degnan B.M."/>
            <person name="Rokhsar D.S."/>
        </authorList>
    </citation>
    <scope>NUCLEOTIDE SEQUENCE [LARGE SCALE GENOMIC DNA]</scope>
</reference>
<evidence type="ECO:0000259" key="2">
    <source>
        <dbReference type="Pfam" id="PF05699"/>
    </source>
</evidence>
<feature type="region of interest" description="Disordered" evidence="1">
    <location>
        <begin position="262"/>
        <end position="327"/>
    </location>
</feature>
<evidence type="ECO:0000256" key="1">
    <source>
        <dbReference type="SAM" id="MobiDB-lite"/>
    </source>
</evidence>
<dbReference type="GeneID" id="105312391"/>
<dbReference type="InterPro" id="IPR008906">
    <property type="entry name" value="HATC_C_dom"/>
</dbReference>
<dbReference type="Pfam" id="PF05699">
    <property type="entry name" value="Dimer_Tnp_hAT"/>
    <property type="match status" value="1"/>
</dbReference>
<organism evidence="3 4">
    <name type="scientific">Amphimedon queenslandica</name>
    <name type="common">Sponge</name>
    <dbReference type="NCBI Taxonomy" id="400682"/>
    <lineage>
        <taxon>Eukaryota</taxon>
        <taxon>Metazoa</taxon>
        <taxon>Porifera</taxon>
        <taxon>Demospongiae</taxon>
        <taxon>Heteroscleromorpha</taxon>
        <taxon>Haplosclerida</taxon>
        <taxon>Niphatidae</taxon>
        <taxon>Amphimedon</taxon>
    </lineage>
</organism>
<evidence type="ECO:0000313" key="4">
    <source>
        <dbReference type="Proteomes" id="UP000007879"/>
    </source>
</evidence>
<proteinExistence type="predicted"/>
<feature type="compositionally biased region" description="Basic residues" evidence="1">
    <location>
        <begin position="286"/>
        <end position="295"/>
    </location>
</feature>
<dbReference type="InterPro" id="IPR012337">
    <property type="entry name" value="RNaseH-like_sf"/>
</dbReference>
<dbReference type="KEGG" id="aqu:105312391"/>
<reference evidence="3" key="2">
    <citation type="submission" date="2024-06" db="UniProtKB">
        <authorList>
            <consortium name="EnsemblMetazoa"/>
        </authorList>
    </citation>
    <scope>IDENTIFICATION</scope>
</reference>
<dbReference type="PANTHER" id="PTHR23272:SF21">
    <property type="entry name" value="BED ZINC FINGER AND HAT DIMERIZATION DOMAIN-CONTAINING PROTEIN"/>
    <property type="match status" value="1"/>
</dbReference>
<dbReference type="PANTHER" id="PTHR23272">
    <property type="entry name" value="BED FINGER-RELATED"/>
    <property type="match status" value="1"/>
</dbReference>
<accession>A0AAN0IKR7</accession>
<keyword evidence="4" id="KW-1185">Reference proteome</keyword>
<feature type="compositionally biased region" description="Basic and acidic residues" evidence="1">
    <location>
        <begin position="262"/>
        <end position="285"/>
    </location>
</feature>
<dbReference type="AlphaFoldDB" id="A0AAN0IKR7"/>
<evidence type="ECO:0000313" key="3">
    <source>
        <dbReference type="EnsemblMetazoa" id="XP_011403298.1"/>
    </source>
</evidence>